<accession>L0F7N4</accession>
<dbReference type="EMBL" id="CP003344">
    <property type="protein sequence ID" value="AGA69010.1"/>
    <property type="molecule type" value="Genomic_DNA"/>
</dbReference>
<evidence type="ECO:0000313" key="2">
    <source>
        <dbReference type="Proteomes" id="UP000010797"/>
    </source>
</evidence>
<dbReference type="Proteomes" id="UP000010797">
    <property type="component" value="Chromosome"/>
</dbReference>
<organism evidence="1 2">
    <name type="scientific">Desulfitobacterium dichloroeliminans (strain LMG P-21439 / DCA1)</name>
    <dbReference type="NCBI Taxonomy" id="871963"/>
    <lineage>
        <taxon>Bacteria</taxon>
        <taxon>Bacillati</taxon>
        <taxon>Bacillota</taxon>
        <taxon>Clostridia</taxon>
        <taxon>Eubacteriales</taxon>
        <taxon>Desulfitobacteriaceae</taxon>
        <taxon>Desulfitobacterium</taxon>
    </lineage>
</organism>
<dbReference type="AlphaFoldDB" id="L0F7N4"/>
<reference evidence="2" key="1">
    <citation type="submission" date="2012-02" db="EMBL/GenBank/DDBJ databases">
        <title>Complete sequence of Desulfitobacterium dichloroeliminans LMG P-21439.</title>
        <authorList>
            <person name="Lucas S."/>
            <person name="Han J."/>
            <person name="Lapidus A."/>
            <person name="Cheng J.-F."/>
            <person name="Goodwin L."/>
            <person name="Pitluck S."/>
            <person name="Peters L."/>
            <person name="Ovchinnikova G."/>
            <person name="Teshima H."/>
            <person name="Detter J.C."/>
            <person name="Han C."/>
            <person name="Tapia R."/>
            <person name="Land M."/>
            <person name="Hauser L."/>
            <person name="Kyrpides N."/>
            <person name="Ivanova N."/>
            <person name="Pagani I."/>
            <person name="Kruse T."/>
            <person name="de Vos W.M."/>
            <person name="Boon N."/>
            <person name="Smidt H."/>
            <person name="Woyke T."/>
        </authorList>
    </citation>
    <scope>NUCLEOTIDE SEQUENCE [LARGE SCALE GENOMIC DNA]</scope>
    <source>
        <strain evidence="2">LMG P-21439 / DCA1</strain>
    </source>
</reference>
<dbReference type="STRING" id="871963.Desdi_1517"/>
<proteinExistence type="predicted"/>
<keyword evidence="2" id="KW-1185">Reference proteome</keyword>
<sequence length="36" mass="4028">MMIKVTERAAEMLESLMTGQDDLGMKYLRISMGGYG</sequence>
<protein>
    <recommendedName>
        <fullName evidence="3">Iron-sulfur cluster assembly accessory protein</fullName>
    </recommendedName>
</protein>
<evidence type="ECO:0008006" key="3">
    <source>
        <dbReference type="Google" id="ProtNLM"/>
    </source>
</evidence>
<gene>
    <name evidence="1" type="ordered locus">Desdi_1517</name>
</gene>
<evidence type="ECO:0000313" key="1">
    <source>
        <dbReference type="EMBL" id="AGA69010.1"/>
    </source>
</evidence>
<dbReference type="HOGENOM" id="CLU_3355792_0_0_9"/>
<dbReference type="KEGG" id="ddl:Desdi_1517"/>
<name>L0F7N4_DESDL</name>